<gene>
    <name evidence="12" type="ORF">TEGL_20540</name>
</gene>
<keyword evidence="4" id="KW-0347">Helicase</keyword>
<dbReference type="Pfam" id="PF04480">
    <property type="entry name" value="DUF559"/>
    <property type="match status" value="1"/>
</dbReference>
<proteinExistence type="inferred from homology"/>
<dbReference type="InterPro" id="IPR014001">
    <property type="entry name" value="Helicase_ATP-bd"/>
</dbReference>
<dbReference type="InterPro" id="IPR007569">
    <property type="entry name" value="DUF559"/>
</dbReference>
<dbReference type="Gene3D" id="3.40.50.300">
    <property type="entry name" value="P-loop containing nucleotide triphosphate hydrolases"/>
    <property type="match status" value="2"/>
</dbReference>
<reference evidence="12 13" key="1">
    <citation type="journal article" date="2023" name="PLoS ONE">
        <title>Genome-based metabolic and phylogenomic analysis of three Terrisporobacter species.</title>
        <authorList>
            <person name="Boer T."/>
            <person name="Bengelsdorf F.R."/>
            <person name="Bomeke M."/>
            <person name="Daniel R."/>
            <person name="Poehlein A."/>
        </authorList>
    </citation>
    <scope>NUCLEOTIDE SEQUENCE [LARGE SCALE GENOMIC DNA]</scope>
    <source>
        <strain evidence="12 13">DSM 1288</strain>
    </source>
</reference>
<feature type="domain" description="Helicase C-terminal" evidence="11">
    <location>
        <begin position="608"/>
        <end position="772"/>
    </location>
</feature>
<dbReference type="SUPFAM" id="SSF52540">
    <property type="entry name" value="P-loop containing nucleoside triphosphate hydrolases"/>
    <property type="match status" value="1"/>
</dbReference>
<dbReference type="InterPro" id="IPR011545">
    <property type="entry name" value="DEAD/DEAH_box_helicase_dom"/>
</dbReference>
<dbReference type="InterPro" id="IPR004589">
    <property type="entry name" value="DNA_helicase_ATP-dep_RecQ"/>
</dbReference>
<evidence type="ECO:0000313" key="13">
    <source>
        <dbReference type="Proteomes" id="UP001348492"/>
    </source>
</evidence>
<evidence type="ECO:0000256" key="6">
    <source>
        <dbReference type="ARBA" id="ARBA00023125"/>
    </source>
</evidence>
<dbReference type="SMART" id="SM00487">
    <property type="entry name" value="DEXDc"/>
    <property type="match status" value="1"/>
</dbReference>
<accession>A0ABZ2EUQ0</accession>
<evidence type="ECO:0000256" key="9">
    <source>
        <dbReference type="ARBA" id="ARBA00034808"/>
    </source>
</evidence>
<comment type="catalytic activity">
    <reaction evidence="8">
        <text>Couples ATP hydrolysis with the unwinding of duplex DNA by translocating in the 3'-5' direction.</text>
        <dbReference type="EC" id="5.6.2.4"/>
    </reaction>
</comment>
<dbReference type="PANTHER" id="PTHR13710:SF105">
    <property type="entry name" value="ATP-DEPENDENT DNA HELICASE Q1"/>
    <property type="match status" value="1"/>
</dbReference>
<evidence type="ECO:0000256" key="4">
    <source>
        <dbReference type="ARBA" id="ARBA00022806"/>
    </source>
</evidence>
<dbReference type="Pfam" id="PF00271">
    <property type="entry name" value="Helicase_C"/>
    <property type="match status" value="1"/>
</dbReference>
<dbReference type="Gene3D" id="3.40.960.10">
    <property type="entry name" value="VSR Endonuclease"/>
    <property type="match status" value="1"/>
</dbReference>
<keyword evidence="13" id="KW-1185">Reference proteome</keyword>
<organism evidence="12 13">
    <name type="scientific">Terrisporobacter glycolicus ATCC 14880 = DSM 1288</name>
    <dbReference type="NCBI Taxonomy" id="1121315"/>
    <lineage>
        <taxon>Bacteria</taxon>
        <taxon>Bacillati</taxon>
        <taxon>Bacillota</taxon>
        <taxon>Clostridia</taxon>
        <taxon>Peptostreptococcales</taxon>
        <taxon>Peptostreptococcaceae</taxon>
        <taxon>Terrisporobacter</taxon>
    </lineage>
</organism>
<evidence type="ECO:0000256" key="3">
    <source>
        <dbReference type="ARBA" id="ARBA00022801"/>
    </source>
</evidence>
<keyword evidence="5" id="KW-0067">ATP-binding</keyword>
<dbReference type="PROSITE" id="PS51194">
    <property type="entry name" value="HELICASE_CTER"/>
    <property type="match status" value="1"/>
</dbReference>
<evidence type="ECO:0000256" key="5">
    <source>
        <dbReference type="ARBA" id="ARBA00022840"/>
    </source>
</evidence>
<dbReference type="SMART" id="SM00490">
    <property type="entry name" value="HELICc"/>
    <property type="match status" value="1"/>
</dbReference>
<feature type="domain" description="Helicase ATP-binding" evidence="10">
    <location>
        <begin position="395"/>
        <end position="569"/>
    </location>
</feature>
<dbReference type="EMBL" id="CP117523">
    <property type="protein sequence ID" value="WWD83641.1"/>
    <property type="molecule type" value="Genomic_DNA"/>
</dbReference>
<dbReference type="InterPro" id="IPR027417">
    <property type="entry name" value="P-loop_NTPase"/>
</dbReference>
<dbReference type="CDD" id="cd17920">
    <property type="entry name" value="DEXHc_RecQ"/>
    <property type="match status" value="1"/>
</dbReference>
<dbReference type="PANTHER" id="PTHR13710">
    <property type="entry name" value="DNA HELICASE RECQ FAMILY MEMBER"/>
    <property type="match status" value="1"/>
</dbReference>
<sequence>MEKYTAAYSYTNYNFVIQNIEGKDNINNKFYPLICVLKNILQRGCPTRMSSYLTEKLGDIDLKKVKYFGLIDDETPRWINTIKGDSENYNYPAKVFFEELIPLYFGEYAFVQKLIKPEVEIKDIVEKENPEFIYQKVDFYLHRCKLVIEIDGHHHEEPIQKYQDTQRDNYLAEQGIRTIRIKTKDINDKSKSFHERIDEILNHISKYEKVLMIYKDVRNIDDYNGNEIKSLKACAIIRMQLTLLSLLQKEKIHIDDKEWKINILQRDIYGFIELAIEDLFAWFENLCILNNMEFKRPKINIIEGRRVEDFVYYQDYINIDFSINKRYTDENEINKKVIYVRGAYFDKVNYFKVNTTDPICYRIDKENRKCVEALEFLLKSIFGYDKFRDGQLPIIINSLQGEDTVGILPTGSGKSICYQLVALLQPCISFVVCPIKSLIYDQEENLKKVNISNVASITGDKDGEEKAEIINSFSNEKYQFIFISPERFQSKVFRQSLEDLNLYSTVGLAVIDEVHCLSEWGHDFRTSYLNLVRTIRNYTPSSRLLGLTATASNFVLNDIKKEFEIDSYNIKTLTSFTREELDFKVIRCNEMDKEKKKILFDTLKELNDKNNIFDLSGEETNAGIIFTPNVNGKRGCYQISQEINSKFKANSNYYSGKSPEKYRKPIMDTKTYTEHKNKVQENFKNNKIPLLVATKAFGMGIDKQNVRYTIHFGIPMSLESLYQEAGRAGRDKNKADCFVLYESEIVDENIIDKFFSLDTPVEELREIQQDLSYDEQKDVLNNFFLWLSNNKGIEHEFHVIKSVYDNYASPGVTKKVQCKKLGFNLSDVQKAIYRLSVMGVVYDWTIELWDSNKGILEVLFDDFDIDKIKKAIENYIHKYNKEFDYTSLYSTNSFKHNKTNLQMKQVLEDENFDEIERQVRALLIWVYDNIVYTRRQSIKNISDTCRNFTDGESFKKVIENHFKFDDDTYLLDYIAENPTEYHNWFDILTPKKEIQSKIYIENIKGTLGRFLESYRYNTGLNFISGITRLICDEFTNVDGKQRLESAFNQICEYDDYSRNEILDFCLKIGDSLTEENKIHLSKILCDNYKDKLKIHEALEDNHSLKLMIEENNARLKNILGRIQCQKLEN</sequence>
<evidence type="ECO:0000256" key="7">
    <source>
        <dbReference type="ARBA" id="ARBA00023235"/>
    </source>
</evidence>
<dbReference type="Proteomes" id="UP001348492">
    <property type="component" value="Chromosome"/>
</dbReference>
<dbReference type="NCBIfam" id="TIGR00614">
    <property type="entry name" value="recQ_fam"/>
    <property type="match status" value="1"/>
</dbReference>
<keyword evidence="2" id="KW-0547">Nucleotide-binding</keyword>
<dbReference type="EC" id="5.6.2.4" evidence="9"/>
<evidence type="ECO:0000256" key="1">
    <source>
        <dbReference type="ARBA" id="ARBA00005446"/>
    </source>
</evidence>
<dbReference type="PROSITE" id="PS51192">
    <property type="entry name" value="HELICASE_ATP_BIND_1"/>
    <property type="match status" value="1"/>
</dbReference>
<name>A0ABZ2EUQ0_9FIRM</name>
<evidence type="ECO:0000313" key="12">
    <source>
        <dbReference type="EMBL" id="WWD83641.1"/>
    </source>
</evidence>
<evidence type="ECO:0000259" key="11">
    <source>
        <dbReference type="PROSITE" id="PS51194"/>
    </source>
</evidence>
<evidence type="ECO:0000256" key="8">
    <source>
        <dbReference type="ARBA" id="ARBA00034617"/>
    </source>
</evidence>
<comment type="similarity">
    <text evidence="1">Belongs to the helicase family. RecQ subfamily.</text>
</comment>
<keyword evidence="3" id="KW-0378">Hydrolase</keyword>
<keyword evidence="7" id="KW-0413">Isomerase</keyword>
<dbReference type="Pfam" id="PF00270">
    <property type="entry name" value="DEAD"/>
    <property type="match status" value="1"/>
</dbReference>
<dbReference type="InterPro" id="IPR001650">
    <property type="entry name" value="Helicase_C-like"/>
</dbReference>
<protein>
    <recommendedName>
        <fullName evidence="9">DNA 3'-5' helicase</fullName>
        <ecNumber evidence="9">5.6.2.4</ecNumber>
    </recommendedName>
</protein>
<evidence type="ECO:0000259" key="10">
    <source>
        <dbReference type="PROSITE" id="PS51192"/>
    </source>
</evidence>
<dbReference type="RefSeq" id="WP_018590885.1">
    <property type="nucleotide sequence ID" value="NZ_CP117523.1"/>
</dbReference>
<evidence type="ECO:0000256" key="2">
    <source>
        <dbReference type="ARBA" id="ARBA00022741"/>
    </source>
</evidence>
<keyword evidence="6" id="KW-0238">DNA-binding</keyword>